<protein>
    <submittedName>
        <fullName evidence="5">EF-hand calcium-binding domain-containing protein 5</fullName>
    </submittedName>
</protein>
<accession>A0A6P7WUK2</accession>
<evidence type="ECO:0000256" key="1">
    <source>
        <dbReference type="SAM" id="Coils"/>
    </source>
</evidence>
<dbReference type="KEGG" id="muo:115456535"/>
<dbReference type="InterPro" id="IPR002048">
    <property type="entry name" value="EF_hand_dom"/>
</dbReference>
<feature type="coiled-coil region" evidence="1">
    <location>
        <begin position="210"/>
        <end position="244"/>
    </location>
</feature>
<keyword evidence="4" id="KW-1185">Reference proteome</keyword>
<dbReference type="CTD" id="374786"/>
<dbReference type="Gene3D" id="1.20.920.60">
    <property type="match status" value="1"/>
</dbReference>
<evidence type="ECO:0000313" key="5">
    <source>
        <dbReference type="RefSeq" id="XP_030041539.1"/>
    </source>
</evidence>
<dbReference type="GeneID" id="115456535"/>
<organism evidence="4 5">
    <name type="scientific">Microcaecilia unicolor</name>
    <dbReference type="NCBI Taxonomy" id="1415580"/>
    <lineage>
        <taxon>Eukaryota</taxon>
        <taxon>Metazoa</taxon>
        <taxon>Chordata</taxon>
        <taxon>Craniata</taxon>
        <taxon>Vertebrata</taxon>
        <taxon>Euteleostomi</taxon>
        <taxon>Amphibia</taxon>
        <taxon>Gymnophiona</taxon>
        <taxon>Siphonopidae</taxon>
        <taxon>Microcaecilia</taxon>
    </lineage>
</organism>
<dbReference type="FunCoup" id="A0A6P7WUK2">
    <property type="interactions" value="120"/>
</dbReference>
<dbReference type="OrthoDB" id="199400at2759"/>
<feature type="region of interest" description="Disordered" evidence="2">
    <location>
        <begin position="425"/>
        <end position="459"/>
    </location>
</feature>
<reference evidence="5" key="1">
    <citation type="submission" date="2025-08" db="UniProtKB">
        <authorList>
            <consortium name="RefSeq"/>
        </authorList>
    </citation>
    <scope>IDENTIFICATION</scope>
</reference>
<sequence>MAAHSIAAHFECCIEATREIYTGDYNEELRMAYHQGETEQALKAHNNRNNTAMTEDRVFTQQQDSLWKRAFFEKVQQRGLNLQQNSMEKMNLQKVKEQKIEKEDPPDLLTKDWLNEDKLTVDTRVYLLEKLMPTVISGIEHLLTEVEKRKLLEEDGGQSKFNPLNFLGQYLMRNNPQFYYCSQPCSYVRGMQQVTQGLKSQTQKVKLSRLTQLKAEIKETQELREEAEKVATELRNKKKEALGLHFQDWTLDVTGRIPLPLVQSALKSFQDVVSQYLPGSRQVIYARELEMTTKWEQKLNEEEFVEFLYSYVKELSTEMLEEFLSHLSQCADGFHETVQRDMWRKMFSNVFQACDSVKMGFLDRQRILALLENFYDSSSKDADGWRFRDPRQWPVIELEERNRADISAQFDDGRKAVTQEGMSGLDAIDSDKNVPPVQQSLEEQQSTEDTEILEHDSASRSKIDSVQGMDGTVWSDTEILEHDSASRSKIDSVQGMDGTVWSDTEILEHDASRSKIDSVQGMDGTVWSGDLLTSDLALKYTSYGQKNQDEWNIITSKFRDLQPFITDLDSQGPSRAASAFNRSMVNLPQFLQLMESFVGERASLPAVEKLVTYIKSNYEETAEERHYHQEKVQNTTLLARRKLVLAALFQKLDNEGSGSVDLNELEAQLLKYKEGAEKDAIMKGRNDLTFPLGQSEGLRLSAKTFQNYIESIIKELPGNKELVFEKLVEYLTSTTEQSQTECLRGSARRKWLQQILQAAENSAGNLEPVYRAVFHALSKDAEAHGNNKRISASIALLEKDPQEDEKAEVWLRYVACTSEDAPYVLNKILRRDMQGLSFTAVDEGKPIHAPRVQYHGNIHFWNTERLAEERKGSLLVLPLQDAINRTFGTLSIDTMRDPQERNIFLTHEISFYQGVCNVFSTAYHHVRNRQNILQLVASALAWICNRAPNIHTVTTYMMEPGLEKTDDYILRKMMTTDNNTGMSEIHPTPATLHRKDNLFRDYLFKCADSSEAITTDAYGERHIVVPLRELMGRALGVIDISTGQCRELPAHEMLDLQKMLQMLQGACSGILEESSGETQRTFVLEAEHIGENKRVGLLFHRFMLQDLRECVQKLDLQSFAELKSYKQPPALVHDILKAVLLLFCPQWAGTSEIESWSQCKLKVNSELIRNISYFDPTARSVDTQPELVAQYIKGIQRGEVWKHGSIPAEYLYNWTFTCLSLMELTAQLQGAQQTSLIALPPTSTPLEKEQTDSNGDLPSY</sequence>
<dbReference type="RefSeq" id="XP_030041539.1">
    <property type="nucleotide sequence ID" value="XM_030185679.1"/>
</dbReference>
<dbReference type="PROSITE" id="PS50222">
    <property type="entry name" value="EF_HAND_2"/>
    <property type="match status" value="1"/>
</dbReference>
<dbReference type="PANTHER" id="PTHR46788">
    <property type="entry name" value="EF-HAND CALCIUM-BINDING DOMAIN-CONTAINING PROTEIN 5"/>
    <property type="match status" value="1"/>
</dbReference>
<dbReference type="GO" id="GO:0005509">
    <property type="term" value="F:calcium ion binding"/>
    <property type="evidence" value="ECO:0007669"/>
    <property type="project" value="InterPro"/>
</dbReference>
<dbReference type="Proteomes" id="UP000515156">
    <property type="component" value="Chromosome 13"/>
</dbReference>
<name>A0A6P7WUK2_9AMPH</name>
<proteinExistence type="predicted"/>
<dbReference type="InParanoid" id="A0A6P7WUK2"/>
<evidence type="ECO:0000256" key="2">
    <source>
        <dbReference type="SAM" id="MobiDB-lite"/>
    </source>
</evidence>
<feature type="region of interest" description="Disordered" evidence="2">
    <location>
        <begin position="1239"/>
        <end position="1260"/>
    </location>
</feature>
<dbReference type="CDD" id="cd22968">
    <property type="entry name" value="DD_EFCAB5"/>
    <property type="match status" value="1"/>
</dbReference>
<feature type="domain" description="EF-hand" evidence="3">
    <location>
        <begin position="640"/>
        <end position="675"/>
    </location>
</feature>
<keyword evidence="1" id="KW-0175">Coiled coil</keyword>
<evidence type="ECO:0000313" key="4">
    <source>
        <dbReference type="Proteomes" id="UP000515156"/>
    </source>
</evidence>
<dbReference type="PANTHER" id="PTHR46788:SF1">
    <property type="entry name" value="EF-HAND CALCIUM-BINDING DOMAIN-CONTAINING PROTEIN 5"/>
    <property type="match status" value="1"/>
</dbReference>
<dbReference type="AlphaFoldDB" id="A0A6P7WUK2"/>
<gene>
    <name evidence="5" type="primary">EFCAB5</name>
</gene>
<dbReference type="SUPFAM" id="SSF55781">
    <property type="entry name" value="GAF domain-like"/>
    <property type="match status" value="1"/>
</dbReference>
<evidence type="ECO:0000259" key="3">
    <source>
        <dbReference type="PROSITE" id="PS50222"/>
    </source>
</evidence>